<dbReference type="PANTHER" id="PTHR43741:SF4">
    <property type="entry name" value="FMN-DEPENDENT NADH:QUINONE OXIDOREDUCTASE"/>
    <property type="match status" value="1"/>
</dbReference>
<dbReference type="InterPro" id="IPR050104">
    <property type="entry name" value="FMN-dep_NADH:Q_OxRdtase_AzoR1"/>
</dbReference>
<dbReference type="RefSeq" id="WP_048861696.1">
    <property type="nucleotide sequence ID" value="NZ_BANB01000370.1"/>
</dbReference>
<dbReference type="Pfam" id="PF02525">
    <property type="entry name" value="Flavodoxin_2"/>
    <property type="match status" value="1"/>
</dbReference>
<dbReference type="AlphaFoldDB" id="A0A0D6P707"/>
<dbReference type="PANTHER" id="PTHR43741">
    <property type="entry name" value="FMN-DEPENDENT NADH-AZOREDUCTASE 1"/>
    <property type="match status" value="1"/>
</dbReference>
<evidence type="ECO:0000313" key="10">
    <source>
        <dbReference type="Proteomes" id="UP000032680"/>
    </source>
</evidence>
<feature type="binding site" evidence="6">
    <location>
        <begin position="16"/>
        <end position="18"/>
    </location>
    <ligand>
        <name>FMN</name>
        <dbReference type="ChEBI" id="CHEBI:58210"/>
    </ligand>
</feature>
<accession>A0A0D6P707</accession>
<evidence type="ECO:0000313" key="9">
    <source>
        <dbReference type="EMBL" id="GAN77560.1"/>
    </source>
</evidence>
<comment type="caution">
    <text evidence="9">The sequence shown here is derived from an EMBL/GenBank/DDBJ whole genome shotgun (WGS) entry which is preliminary data.</text>
</comment>
<evidence type="ECO:0000256" key="7">
    <source>
        <dbReference type="SAM" id="MobiDB-lite"/>
    </source>
</evidence>
<comment type="similarity">
    <text evidence="6">Belongs to the azoreductase type 1 family.</text>
</comment>
<comment type="subunit">
    <text evidence="6">Homodimer.</text>
</comment>
<feature type="domain" description="Flavodoxin-like fold" evidence="8">
    <location>
        <begin position="3"/>
        <end position="196"/>
    </location>
</feature>
<sequence>MPNLLVLQNSANLETSVSRRLVATFVEAYVKRHPDAEIVHRDLARNPLPHLSPSLAAALLPGQGAATPDLGSADILTEELEAADIIVIGAPFYNFTIPSTLKAWLDHVVRVGRTFAYVDGAPRGLLPPGKKVIAFVASGGAYGDGPASAMDFATPYLRFIFGFMGVTDIEIVRAEWQAVPERGASSAQAATERARNLAAQIGTAIPPYQQPDGSIPRRSGLAASL</sequence>
<comment type="function">
    <text evidence="6">Quinone reductase that provides resistance to thiol-specific stress caused by electrophilic quinones.</text>
</comment>
<dbReference type="HAMAP" id="MF_01216">
    <property type="entry name" value="Azoreductase_type1"/>
    <property type="match status" value="1"/>
</dbReference>
<comment type="catalytic activity">
    <reaction evidence="6">
        <text>2 a quinone + NADH + H(+) = 2 a 1,4-benzosemiquinone + NAD(+)</text>
        <dbReference type="Rhea" id="RHEA:65952"/>
        <dbReference type="ChEBI" id="CHEBI:15378"/>
        <dbReference type="ChEBI" id="CHEBI:57540"/>
        <dbReference type="ChEBI" id="CHEBI:57945"/>
        <dbReference type="ChEBI" id="CHEBI:132124"/>
        <dbReference type="ChEBI" id="CHEBI:134225"/>
    </reaction>
</comment>
<dbReference type="GO" id="GO:0016652">
    <property type="term" value="F:oxidoreductase activity, acting on NAD(P)H as acceptor"/>
    <property type="evidence" value="ECO:0007669"/>
    <property type="project" value="UniProtKB-UniRule"/>
</dbReference>
<protein>
    <recommendedName>
        <fullName evidence="6">FMN dependent NADH:quinone oxidoreductase</fullName>
        <ecNumber evidence="6">1.6.5.-</ecNumber>
    </recommendedName>
    <alternativeName>
        <fullName evidence="6">Azo-dye reductase</fullName>
    </alternativeName>
    <alternativeName>
        <fullName evidence="6">FMN-dependent NADH-azo compound oxidoreductase</fullName>
    </alternativeName>
    <alternativeName>
        <fullName evidence="6">FMN-dependent NADH-azoreductase</fullName>
        <ecNumber evidence="6">1.7.1.17</ecNumber>
    </alternativeName>
</protein>
<comment type="cofactor">
    <cofactor evidence="6">
        <name>FMN</name>
        <dbReference type="ChEBI" id="CHEBI:58210"/>
    </cofactor>
    <text evidence="6">Binds 1 FMN per subunit.</text>
</comment>
<dbReference type="EC" id="1.7.1.17" evidence="6"/>
<dbReference type="InterPro" id="IPR003680">
    <property type="entry name" value="Flavodoxin_fold"/>
</dbReference>
<evidence type="ECO:0000256" key="2">
    <source>
        <dbReference type="ARBA" id="ARBA00022643"/>
    </source>
</evidence>
<proteinExistence type="inferred from homology"/>
<evidence type="ECO:0000256" key="6">
    <source>
        <dbReference type="HAMAP-Rule" id="MF_01216"/>
    </source>
</evidence>
<comment type="catalytic activity">
    <reaction evidence="5">
        <text>N,N-dimethyl-1,4-phenylenediamine + anthranilate + 2 NAD(+) = 2-(4-dimethylaminophenyl)diazenylbenzoate + 2 NADH + 2 H(+)</text>
        <dbReference type="Rhea" id="RHEA:55872"/>
        <dbReference type="ChEBI" id="CHEBI:15378"/>
        <dbReference type="ChEBI" id="CHEBI:15783"/>
        <dbReference type="ChEBI" id="CHEBI:16567"/>
        <dbReference type="ChEBI" id="CHEBI:57540"/>
        <dbReference type="ChEBI" id="CHEBI:57945"/>
        <dbReference type="ChEBI" id="CHEBI:71579"/>
        <dbReference type="EC" id="1.7.1.17"/>
    </reaction>
    <physiologicalReaction direction="right-to-left" evidence="5">
        <dbReference type="Rhea" id="RHEA:55874"/>
    </physiologicalReaction>
</comment>
<name>A0A0D6P707_9PROT</name>
<feature type="region of interest" description="Disordered" evidence="7">
    <location>
        <begin position="205"/>
        <end position="225"/>
    </location>
</feature>
<evidence type="ECO:0000256" key="4">
    <source>
        <dbReference type="ARBA" id="ARBA00023027"/>
    </source>
</evidence>
<comment type="caution">
    <text evidence="6">Lacks conserved residue(s) required for the propagation of feature annotation.</text>
</comment>
<dbReference type="EMBL" id="BANB01000370">
    <property type="protein sequence ID" value="GAN77560.1"/>
    <property type="molecule type" value="Genomic_DNA"/>
</dbReference>
<evidence type="ECO:0000256" key="5">
    <source>
        <dbReference type="ARBA" id="ARBA00048542"/>
    </source>
</evidence>
<dbReference type="OrthoDB" id="9787136at2"/>
<dbReference type="GO" id="GO:0010181">
    <property type="term" value="F:FMN binding"/>
    <property type="evidence" value="ECO:0007669"/>
    <property type="project" value="UniProtKB-UniRule"/>
</dbReference>
<dbReference type="SUPFAM" id="SSF52218">
    <property type="entry name" value="Flavoproteins"/>
    <property type="match status" value="1"/>
</dbReference>
<feature type="binding site" evidence="6">
    <location>
        <position position="10"/>
    </location>
    <ligand>
        <name>FMN</name>
        <dbReference type="ChEBI" id="CHEBI:58210"/>
    </ligand>
</feature>
<dbReference type="InterPro" id="IPR029039">
    <property type="entry name" value="Flavoprotein-like_sf"/>
</dbReference>
<comment type="function">
    <text evidence="6">Also exhibits azoreductase activity. Catalyzes the reductive cleavage of the azo bond in aromatic azo compounds to the corresponding amines.</text>
</comment>
<dbReference type="Gene3D" id="3.40.50.360">
    <property type="match status" value="1"/>
</dbReference>
<evidence type="ECO:0000256" key="1">
    <source>
        <dbReference type="ARBA" id="ARBA00022630"/>
    </source>
</evidence>
<keyword evidence="1 6" id="KW-0285">Flavoprotein</keyword>
<dbReference type="EC" id="1.6.5.-" evidence="6"/>
<gene>
    <name evidence="6" type="primary">azoR</name>
    <name evidence="9" type="ORF">Asru_0370_02</name>
</gene>
<evidence type="ECO:0000256" key="3">
    <source>
        <dbReference type="ARBA" id="ARBA00023002"/>
    </source>
</evidence>
<keyword evidence="2 6" id="KW-0288">FMN</keyword>
<organism evidence="9 10">
    <name type="scientific">Acidisphaera rubrifaciens HS-AP3</name>
    <dbReference type="NCBI Taxonomy" id="1231350"/>
    <lineage>
        <taxon>Bacteria</taxon>
        <taxon>Pseudomonadati</taxon>
        <taxon>Pseudomonadota</taxon>
        <taxon>Alphaproteobacteria</taxon>
        <taxon>Acetobacterales</taxon>
        <taxon>Acetobacteraceae</taxon>
        <taxon>Acidisphaera</taxon>
    </lineage>
</organism>
<dbReference type="GO" id="GO:0016655">
    <property type="term" value="F:oxidoreductase activity, acting on NAD(P)H, quinone or similar compound as acceptor"/>
    <property type="evidence" value="ECO:0007669"/>
    <property type="project" value="InterPro"/>
</dbReference>
<dbReference type="Proteomes" id="UP000032680">
    <property type="component" value="Unassembled WGS sequence"/>
</dbReference>
<keyword evidence="3 6" id="KW-0560">Oxidoreductase</keyword>
<dbReference type="GO" id="GO:0009055">
    <property type="term" value="F:electron transfer activity"/>
    <property type="evidence" value="ECO:0007669"/>
    <property type="project" value="UniProtKB-UniRule"/>
</dbReference>
<keyword evidence="10" id="KW-1185">Reference proteome</keyword>
<dbReference type="InterPro" id="IPR023048">
    <property type="entry name" value="NADH:quinone_OxRdtase_FMN_depd"/>
</dbReference>
<evidence type="ECO:0000259" key="8">
    <source>
        <dbReference type="Pfam" id="PF02525"/>
    </source>
</evidence>
<keyword evidence="4 6" id="KW-0520">NAD</keyword>
<reference evidence="9 10" key="1">
    <citation type="submission" date="2012-11" db="EMBL/GenBank/DDBJ databases">
        <title>Whole genome sequence of Acidisphaera rubrifaciens HS-AP3.</title>
        <authorList>
            <person name="Azuma Y."/>
            <person name="Higashiura N."/>
            <person name="Hirakawa H."/>
            <person name="Matsushita K."/>
        </authorList>
    </citation>
    <scope>NUCLEOTIDE SEQUENCE [LARGE SCALE GENOMIC DNA]</scope>
    <source>
        <strain evidence="9 10">HS-AP3</strain>
    </source>
</reference>